<dbReference type="InterPro" id="IPR013249">
    <property type="entry name" value="RNA_pol_sigma70_r4_t2"/>
</dbReference>
<keyword evidence="7" id="KW-1185">Reference proteome</keyword>
<evidence type="ECO:0000313" key="6">
    <source>
        <dbReference type="EMBL" id="TWU25367.1"/>
    </source>
</evidence>
<dbReference type="SUPFAM" id="SSF88946">
    <property type="entry name" value="Sigma2 domain of RNA polymerase sigma factors"/>
    <property type="match status" value="1"/>
</dbReference>
<dbReference type="Gene3D" id="1.10.10.10">
    <property type="entry name" value="Winged helix-like DNA-binding domain superfamily/Winged helix DNA-binding domain"/>
    <property type="match status" value="1"/>
</dbReference>
<dbReference type="NCBIfam" id="TIGR02937">
    <property type="entry name" value="sigma70-ECF"/>
    <property type="match status" value="1"/>
</dbReference>
<evidence type="ECO:0000313" key="7">
    <source>
        <dbReference type="Proteomes" id="UP000316304"/>
    </source>
</evidence>
<keyword evidence="4" id="KW-0804">Transcription</keyword>
<protein>
    <submittedName>
        <fullName evidence="6">RNA polymerase sigma factor RpoE</fullName>
    </submittedName>
</protein>
<dbReference type="GO" id="GO:0016987">
    <property type="term" value="F:sigma factor activity"/>
    <property type="evidence" value="ECO:0007669"/>
    <property type="project" value="UniProtKB-KW"/>
</dbReference>
<dbReference type="InterPro" id="IPR014326">
    <property type="entry name" value="RNA_pol_sigma-70_Plancto"/>
</dbReference>
<dbReference type="RefSeq" id="WP_231612164.1">
    <property type="nucleotide sequence ID" value="NZ_SJPT01000002.1"/>
</dbReference>
<comment type="caution">
    <text evidence="6">The sequence shown here is derived from an EMBL/GenBank/DDBJ whole genome shotgun (WGS) entry which is preliminary data.</text>
</comment>
<evidence type="ECO:0000256" key="2">
    <source>
        <dbReference type="ARBA" id="ARBA00023082"/>
    </source>
</evidence>
<evidence type="ECO:0000259" key="5">
    <source>
        <dbReference type="Pfam" id="PF08281"/>
    </source>
</evidence>
<dbReference type="Pfam" id="PF08281">
    <property type="entry name" value="Sigma70_r4_2"/>
    <property type="match status" value="1"/>
</dbReference>
<dbReference type="InterPro" id="IPR014284">
    <property type="entry name" value="RNA_pol_sigma-70_dom"/>
</dbReference>
<dbReference type="Gene3D" id="1.10.1740.10">
    <property type="match status" value="1"/>
</dbReference>
<accession>A0A5C6CP30</accession>
<gene>
    <name evidence="6" type="ORF">Pla52o_16680</name>
</gene>
<dbReference type="GO" id="GO:0006352">
    <property type="term" value="P:DNA-templated transcription initiation"/>
    <property type="evidence" value="ECO:0007669"/>
    <property type="project" value="InterPro"/>
</dbReference>
<sequence>MLNETKLDAASERLRRAIQGDRESLETLLPSYIGYLKVLSRTQLDKRIQHRVSPSDLVQETLLEAHRDFAKFQGTTIEEFTGWLRRILVHNLAQAVGTHMLAAKRDVRREQVIENFSGAIDRSHLRLSALLFDRRRTPASEADHQESLTRMANALETLPSDYRQVIVLRHLDGLPFRLVAERMQRTPGAARMLWLRAIEQLRLTMAINS</sequence>
<dbReference type="SUPFAM" id="SSF88659">
    <property type="entry name" value="Sigma3 and sigma4 domains of RNA polymerase sigma factors"/>
    <property type="match status" value="1"/>
</dbReference>
<dbReference type="EMBL" id="SJPT01000002">
    <property type="protein sequence ID" value="TWU25367.1"/>
    <property type="molecule type" value="Genomic_DNA"/>
</dbReference>
<evidence type="ECO:0000256" key="1">
    <source>
        <dbReference type="ARBA" id="ARBA00023015"/>
    </source>
</evidence>
<keyword evidence="3" id="KW-0238">DNA-binding</keyword>
<evidence type="ECO:0000256" key="3">
    <source>
        <dbReference type="ARBA" id="ARBA00023125"/>
    </source>
</evidence>
<reference evidence="6 7" key="1">
    <citation type="submission" date="2019-02" db="EMBL/GenBank/DDBJ databases">
        <title>Deep-cultivation of Planctomycetes and their phenomic and genomic characterization uncovers novel biology.</title>
        <authorList>
            <person name="Wiegand S."/>
            <person name="Jogler M."/>
            <person name="Boedeker C."/>
            <person name="Pinto D."/>
            <person name="Vollmers J."/>
            <person name="Rivas-Marin E."/>
            <person name="Kohn T."/>
            <person name="Peeters S.H."/>
            <person name="Heuer A."/>
            <person name="Rast P."/>
            <person name="Oberbeckmann S."/>
            <person name="Bunk B."/>
            <person name="Jeske O."/>
            <person name="Meyerdierks A."/>
            <person name="Storesund J.E."/>
            <person name="Kallscheuer N."/>
            <person name="Luecker S."/>
            <person name="Lage O.M."/>
            <person name="Pohl T."/>
            <person name="Merkel B.J."/>
            <person name="Hornburger P."/>
            <person name="Mueller R.-W."/>
            <person name="Bruemmer F."/>
            <person name="Labrenz M."/>
            <person name="Spormann A.M."/>
            <person name="Op Den Camp H."/>
            <person name="Overmann J."/>
            <person name="Amann R."/>
            <person name="Jetten M.S.M."/>
            <person name="Mascher T."/>
            <person name="Medema M.H."/>
            <person name="Devos D.P."/>
            <person name="Kaster A.-K."/>
            <person name="Ovreas L."/>
            <person name="Rohde M."/>
            <person name="Galperin M.Y."/>
            <person name="Jogler C."/>
        </authorList>
    </citation>
    <scope>NUCLEOTIDE SEQUENCE [LARGE SCALE GENOMIC DNA]</scope>
    <source>
        <strain evidence="6 7">Pla52o</strain>
    </source>
</reference>
<dbReference type="Proteomes" id="UP000316304">
    <property type="component" value="Unassembled WGS sequence"/>
</dbReference>
<proteinExistence type="predicted"/>
<dbReference type="InterPro" id="IPR013324">
    <property type="entry name" value="RNA_pol_sigma_r3/r4-like"/>
</dbReference>
<dbReference type="AlphaFoldDB" id="A0A5C6CP30"/>
<dbReference type="NCBIfam" id="TIGR02984">
    <property type="entry name" value="Sig-70_plancto1"/>
    <property type="match status" value="1"/>
</dbReference>
<name>A0A5C6CP30_9BACT</name>
<dbReference type="PANTHER" id="PTHR30385">
    <property type="entry name" value="SIGMA FACTOR F FLAGELLAR"/>
    <property type="match status" value="1"/>
</dbReference>
<dbReference type="InterPro" id="IPR013325">
    <property type="entry name" value="RNA_pol_sigma_r2"/>
</dbReference>
<dbReference type="PANTHER" id="PTHR30385:SF8">
    <property type="entry name" value="RNA POLYMERASE SIGMA-E FACTOR"/>
    <property type="match status" value="1"/>
</dbReference>
<keyword evidence="2" id="KW-0731">Sigma factor</keyword>
<feature type="domain" description="RNA polymerase sigma factor 70 region 4 type 2" evidence="5">
    <location>
        <begin position="151"/>
        <end position="201"/>
    </location>
</feature>
<keyword evidence="1" id="KW-0805">Transcription regulation</keyword>
<organism evidence="6 7">
    <name type="scientific">Novipirellula galeiformis</name>
    <dbReference type="NCBI Taxonomy" id="2528004"/>
    <lineage>
        <taxon>Bacteria</taxon>
        <taxon>Pseudomonadati</taxon>
        <taxon>Planctomycetota</taxon>
        <taxon>Planctomycetia</taxon>
        <taxon>Pirellulales</taxon>
        <taxon>Pirellulaceae</taxon>
        <taxon>Novipirellula</taxon>
    </lineage>
</organism>
<dbReference type="GO" id="GO:0003677">
    <property type="term" value="F:DNA binding"/>
    <property type="evidence" value="ECO:0007669"/>
    <property type="project" value="UniProtKB-KW"/>
</dbReference>
<dbReference type="InterPro" id="IPR036388">
    <property type="entry name" value="WH-like_DNA-bd_sf"/>
</dbReference>
<evidence type="ECO:0000256" key="4">
    <source>
        <dbReference type="ARBA" id="ARBA00023163"/>
    </source>
</evidence>